<evidence type="ECO:0000256" key="1">
    <source>
        <dbReference type="ARBA" id="ARBA00022723"/>
    </source>
</evidence>
<dbReference type="Pfam" id="PF03737">
    <property type="entry name" value="RraA-like"/>
    <property type="match status" value="1"/>
</dbReference>
<evidence type="ECO:0000313" key="8">
    <source>
        <dbReference type="EMBL" id="KAK1946517.1"/>
    </source>
</evidence>
<keyword evidence="3" id="KW-0862">Zinc</keyword>
<dbReference type="PROSITE" id="PS50808">
    <property type="entry name" value="ZF_BED"/>
    <property type="match status" value="1"/>
</dbReference>
<feature type="binding site" evidence="4">
    <location>
        <position position="274"/>
    </location>
    <ligand>
        <name>Mg(2+)</name>
        <dbReference type="ChEBI" id="CHEBI:18420"/>
    </ligand>
</feature>
<feature type="domain" description="BED-type" evidence="7">
    <location>
        <begin position="3"/>
        <end position="58"/>
    </location>
</feature>
<feature type="region of interest" description="Disordered" evidence="6">
    <location>
        <begin position="49"/>
        <end position="106"/>
    </location>
</feature>
<dbReference type="InterPro" id="IPR036704">
    <property type="entry name" value="RraA/RraA-like_sf"/>
</dbReference>
<feature type="compositionally biased region" description="Acidic residues" evidence="6">
    <location>
        <begin position="87"/>
        <end position="104"/>
    </location>
</feature>
<dbReference type="PANTHER" id="PTHR33254:SF4">
    <property type="entry name" value="4-HYDROXY-4-METHYL-2-OXOGLUTARATE ALDOLASE 3-RELATED"/>
    <property type="match status" value="1"/>
</dbReference>
<proteinExistence type="predicted"/>
<accession>A0AAD9GXE4</accession>
<dbReference type="EMBL" id="JASMQC010000003">
    <property type="protein sequence ID" value="KAK1946517.1"/>
    <property type="molecule type" value="Genomic_DNA"/>
</dbReference>
<dbReference type="GO" id="GO:0008948">
    <property type="term" value="F:oxaloacetate decarboxylase activity"/>
    <property type="evidence" value="ECO:0007669"/>
    <property type="project" value="TreeGrafter"/>
</dbReference>
<dbReference type="AlphaFoldDB" id="A0AAD9GXE4"/>
<keyword evidence="1 4" id="KW-0479">Metal-binding</keyword>
<evidence type="ECO:0000256" key="4">
    <source>
        <dbReference type="PIRSR" id="PIRSR605493-1"/>
    </source>
</evidence>
<keyword evidence="2 5" id="KW-0863">Zinc-finger</keyword>
<dbReference type="GO" id="GO:0008270">
    <property type="term" value="F:zinc ion binding"/>
    <property type="evidence" value="ECO:0007669"/>
    <property type="project" value="UniProtKB-KW"/>
</dbReference>
<evidence type="ECO:0000256" key="3">
    <source>
        <dbReference type="ARBA" id="ARBA00022833"/>
    </source>
</evidence>
<evidence type="ECO:0000259" key="7">
    <source>
        <dbReference type="PROSITE" id="PS50808"/>
    </source>
</evidence>
<dbReference type="PANTHER" id="PTHR33254">
    <property type="entry name" value="4-HYDROXY-4-METHYL-2-OXOGLUTARATE ALDOLASE 3-RELATED"/>
    <property type="match status" value="1"/>
</dbReference>
<dbReference type="GO" id="GO:0003677">
    <property type="term" value="F:DNA binding"/>
    <property type="evidence" value="ECO:0007669"/>
    <property type="project" value="InterPro"/>
</dbReference>
<feature type="compositionally biased region" description="Polar residues" evidence="6">
    <location>
        <begin position="51"/>
        <end position="82"/>
    </location>
</feature>
<dbReference type="InterPro" id="IPR003656">
    <property type="entry name" value="Znf_BED"/>
</dbReference>
<evidence type="ECO:0000256" key="2">
    <source>
        <dbReference type="ARBA" id="ARBA00022771"/>
    </source>
</evidence>
<organism evidence="8 9">
    <name type="scientific">Phytophthora citrophthora</name>
    <dbReference type="NCBI Taxonomy" id="4793"/>
    <lineage>
        <taxon>Eukaryota</taxon>
        <taxon>Sar</taxon>
        <taxon>Stramenopiles</taxon>
        <taxon>Oomycota</taxon>
        <taxon>Peronosporomycetes</taxon>
        <taxon>Peronosporales</taxon>
        <taxon>Peronosporaceae</taxon>
        <taxon>Phytophthora</taxon>
    </lineage>
</organism>
<dbReference type="Pfam" id="PF02892">
    <property type="entry name" value="zf-BED"/>
    <property type="match status" value="1"/>
</dbReference>
<protein>
    <submittedName>
        <fullName evidence="8">Protein DlpA</fullName>
    </submittedName>
</protein>
<evidence type="ECO:0000313" key="9">
    <source>
        <dbReference type="Proteomes" id="UP001259832"/>
    </source>
</evidence>
<keyword evidence="4" id="KW-0460">Magnesium</keyword>
<dbReference type="Gene3D" id="3.50.30.40">
    <property type="entry name" value="Ribonuclease E inhibitor RraA/RraA-like"/>
    <property type="match status" value="1"/>
</dbReference>
<name>A0AAD9GXE4_9STRA</name>
<comment type="cofactor">
    <cofactor evidence="4">
        <name>Mg(2+)</name>
        <dbReference type="ChEBI" id="CHEBI:18420"/>
    </cofactor>
</comment>
<keyword evidence="9" id="KW-1185">Reference proteome</keyword>
<feature type="binding site" evidence="4">
    <location>
        <begin position="251"/>
        <end position="254"/>
    </location>
    <ligand>
        <name>substrate</name>
    </ligand>
</feature>
<reference evidence="8" key="1">
    <citation type="submission" date="2023-08" db="EMBL/GenBank/DDBJ databases">
        <title>Reference Genome Resource for the Citrus Pathogen Phytophthora citrophthora.</title>
        <authorList>
            <person name="Moller H."/>
            <person name="Coetzee B."/>
            <person name="Rose L.J."/>
            <person name="Van Niekerk J.M."/>
        </authorList>
    </citation>
    <scope>NUCLEOTIDE SEQUENCE</scope>
    <source>
        <strain evidence="8">STE-U-9442</strain>
    </source>
</reference>
<sequence length="376" mass="40789">MGRKPSNVYDYFDRLEAEPGYRGLVRYQCKKCSKQYASNATRLAEHLKQSCEPSFQTNQRPRSTPKQETTHTTAPESSSSPKGSDKDEVEEEEEEDETEVDDGSPDAMATTVASLAVPPPTTETYVPPAPTALTLRRADQQLLSNMLEAEVEPPQDTTEILLRLAKLSTCLIGDAMAQMKIQGYLVDVDLVRGYDAPLAMNICGPALTVRMMPSSGSMSRSSVSYNYMDTAEMGQVVVISSPPGITTAVFGGLLATASKARNVAGVVTDGRVRDIQELCAINFPAFARSTSVHGVFGSTTIGEVNSNIIVAGCVVRPNDIIRGDINGVVVIPADRAQEVAMRAEIIEDQDSKIVEALNEGEPLQRSLHRFRSSRNV</sequence>
<dbReference type="SUPFAM" id="SSF89562">
    <property type="entry name" value="RraA-like"/>
    <property type="match status" value="1"/>
</dbReference>
<feature type="binding site" evidence="4">
    <location>
        <position position="273"/>
    </location>
    <ligand>
        <name>substrate</name>
    </ligand>
</feature>
<dbReference type="InterPro" id="IPR005493">
    <property type="entry name" value="RraA/RraA-like"/>
</dbReference>
<dbReference type="GO" id="GO:0047443">
    <property type="term" value="F:4-hydroxy-4-methyl-2-oxoglutarate aldolase activity"/>
    <property type="evidence" value="ECO:0007669"/>
    <property type="project" value="TreeGrafter"/>
</dbReference>
<evidence type="ECO:0000256" key="6">
    <source>
        <dbReference type="SAM" id="MobiDB-lite"/>
    </source>
</evidence>
<evidence type="ECO:0000256" key="5">
    <source>
        <dbReference type="PROSITE-ProRule" id="PRU00027"/>
    </source>
</evidence>
<gene>
    <name evidence="8" type="ORF">P3T76_002070</name>
</gene>
<dbReference type="Proteomes" id="UP001259832">
    <property type="component" value="Unassembled WGS sequence"/>
</dbReference>
<dbReference type="CDD" id="cd16841">
    <property type="entry name" value="RraA_family"/>
    <property type="match status" value="1"/>
</dbReference>
<comment type="caution">
    <text evidence="8">The sequence shown here is derived from an EMBL/GenBank/DDBJ whole genome shotgun (WGS) entry which is preliminary data.</text>
</comment>